<dbReference type="InterPro" id="IPR019787">
    <property type="entry name" value="Znf_PHD-finger"/>
</dbReference>
<dbReference type="InterPro" id="IPR011011">
    <property type="entry name" value="Znf_FYVE_PHD"/>
</dbReference>
<evidence type="ECO:0000313" key="8">
    <source>
        <dbReference type="Proteomes" id="UP000250321"/>
    </source>
</evidence>
<keyword evidence="2 4" id="KW-0863">Zinc-finger</keyword>
<dbReference type="GO" id="GO:0031445">
    <property type="term" value="P:regulation of heterochromatin formation"/>
    <property type="evidence" value="ECO:0007669"/>
    <property type="project" value="TreeGrafter"/>
</dbReference>
<dbReference type="PROSITE" id="PS50016">
    <property type="entry name" value="ZF_PHD_2"/>
    <property type="match status" value="1"/>
</dbReference>
<dbReference type="OrthoDB" id="787137at2759"/>
<evidence type="ECO:0000313" key="7">
    <source>
        <dbReference type="EMBL" id="PQQ15414.1"/>
    </source>
</evidence>
<reference evidence="7 8" key="1">
    <citation type="submission" date="2018-02" db="EMBL/GenBank/DDBJ databases">
        <title>Draft genome of wild Prunus yedoensis var. nudiflora.</title>
        <authorList>
            <person name="Baek S."/>
            <person name="Kim J.-H."/>
            <person name="Choi K."/>
            <person name="Kim G.-B."/>
            <person name="Cho A."/>
            <person name="Jang H."/>
            <person name="Shin C.-H."/>
            <person name="Yu H.-J."/>
            <person name="Mun J.-H."/>
        </authorList>
    </citation>
    <scope>NUCLEOTIDE SEQUENCE [LARGE SCALE GENOMIC DNA]</scope>
    <source>
        <strain evidence="8">cv. Jeju island</strain>
        <tissue evidence="7">Leaf</tissue>
    </source>
</reference>
<keyword evidence="3" id="KW-0862">Zinc</keyword>
<dbReference type="InterPro" id="IPR047171">
    <property type="entry name" value="BAZ1A"/>
</dbReference>
<dbReference type="GO" id="GO:0000228">
    <property type="term" value="C:nuclear chromosome"/>
    <property type="evidence" value="ECO:0007669"/>
    <property type="project" value="TreeGrafter"/>
</dbReference>
<dbReference type="PROSITE" id="PS01359">
    <property type="entry name" value="ZF_PHD_1"/>
    <property type="match status" value="1"/>
</dbReference>
<dbReference type="SUPFAM" id="SSF57903">
    <property type="entry name" value="FYVE/PHD zinc finger"/>
    <property type="match status" value="1"/>
</dbReference>
<proteinExistence type="predicted"/>
<feature type="region of interest" description="Disordered" evidence="5">
    <location>
        <begin position="169"/>
        <end position="189"/>
    </location>
</feature>
<evidence type="ECO:0000256" key="2">
    <source>
        <dbReference type="ARBA" id="ARBA00022771"/>
    </source>
</evidence>
<keyword evidence="1" id="KW-0479">Metal-binding</keyword>
<keyword evidence="8" id="KW-1185">Reference proteome</keyword>
<gene>
    <name evidence="7" type="ORF">Pyn_28807</name>
</gene>
<protein>
    <recommendedName>
        <fullName evidence="6">PHD-type domain-containing protein</fullName>
    </recommendedName>
</protein>
<dbReference type="GO" id="GO:0045740">
    <property type="term" value="P:positive regulation of DNA replication"/>
    <property type="evidence" value="ECO:0007669"/>
    <property type="project" value="TreeGrafter"/>
</dbReference>
<evidence type="ECO:0000256" key="3">
    <source>
        <dbReference type="ARBA" id="ARBA00022833"/>
    </source>
</evidence>
<dbReference type="Pfam" id="PF00628">
    <property type="entry name" value="PHD"/>
    <property type="match status" value="1"/>
</dbReference>
<evidence type="ECO:0000256" key="4">
    <source>
        <dbReference type="PROSITE-ProRule" id="PRU00146"/>
    </source>
</evidence>
<dbReference type="GO" id="GO:0006338">
    <property type="term" value="P:chromatin remodeling"/>
    <property type="evidence" value="ECO:0007669"/>
    <property type="project" value="InterPro"/>
</dbReference>
<evidence type="ECO:0000256" key="5">
    <source>
        <dbReference type="SAM" id="MobiDB-lite"/>
    </source>
</evidence>
<dbReference type="InterPro" id="IPR001965">
    <property type="entry name" value="Znf_PHD"/>
</dbReference>
<dbReference type="GO" id="GO:0006355">
    <property type="term" value="P:regulation of DNA-templated transcription"/>
    <property type="evidence" value="ECO:0007669"/>
    <property type="project" value="TreeGrafter"/>
</dbReference>
<dbReference type="Gene3D" id="3.30.40.10">
    <property type="entry name" value="Zinc/RING finger domain, C3HC4 (zinc finger)"/>
    <property type="match status" value="1"/>
</dbReference>
<dbReference type="PANTHER" id="PTHR46510:SF1">
    <property type="entry name" value="BROMODOMAIN ADJACENT TO ZINC FINGER DOMAIN PROTEIN 1A"/>
    <property type="match status" value="1"/>
</dbReference>
<dbReference type="SMART" id="SM00249">
    <property type="entry name" value="PHD"/>
    <property type="match status" value="1"/>
</dbReference>
<feature type="domain" description="PHD-type" evidence="6">
    <location>
        <begin position="55"/>
        <end position="104"/>
    </location>
</feature>
<dbReference type="GO" id="GO:0008270">
    <property type="term" value="F:zinc ion binding"/>
    <property type="evidence" value="ECO:0007669"/>
    <property type="project" value="UniProtKB-KW"/>
</dbReference>
<dbReference type="GO" id="GO:0003677">
    <property type="term" value="F:DNA binding"/>
    <property type="evidence" value="ECO:0007669"/>
    <property type="project" value="TreeGrafter"/>
</dbReference>
<dbReference type="InterPro" id="IPR013083">
    <property type="entry name" value="Znf_RING/FYVE/PHD"/>
</dbReference>
<dbReference type="InterPro" id="IPR019786">
    <property type="entry name" value="Zinc_finger_PHD-type_CS"/>
</dbReference>
<dbReference type="PANTHER" id="PTHR46510">
    <property type="entry name" value="BROMODOMAIN ADJACENT TO ZINC FINGER DOMAIN PROTEIN 1A"/>
    <property type="match status" value="1"/>
</dbReference>
<name>A0A314ZD93_PRUYE</name>
<accession>A0A314ZD93</accession>
<dbReference type="GO" id="GO:0008623">
    <property type="term" value="C:CHRAC"/>
    <property type="evidence" value="ECO:0007669"/>
    <property type="project" value="TreeGrafter"/>
</dbReference>
<dbReference type="Proteomes" id="UP000250321">
    <property type="component" value="Unassembled WGS sequence"/>
</dbReference>
<organism evidence="7 8">
    <name type="scientific">Prunus yedoensis var. nudiflora</name>
    <dbReference type="NCBI Taxonomy" id="2094558"/>
    <lineage>
        <taxon>Eukaryota</taxon>
        <taxon>Viridiplantae</taxon>
        <taxon>Streptophyta</taxon>
        <taxon>Embryophyta</taxon>
        <taxon>Tracheophyta</taxon>
        <taxon>Spermatophyta</taxon>
        <taxon>Magnoliopsida</taxon>
        <taxon>eudicotyledons</taxon>
        <taxon>Gunneridae</taxon>
        <taxon>Pentapetalae</taxon>
        <taxon>rosids</taxon>
        <taxon>fabids</taxon>
        <taxon>Rosales</taxon>
        <taxon>Rosaceae</taxon>
        <taxon>Amygdaloideae</taxon>
        <taxon>Amygdaleae</taxon>
        <taxon>Prunus</taxon>
    </lineage>
</organism>
<evidence type="ECO:0000256" key="1">
    <source>
        <dbReference type="ARBA" id="ARBA00022723"/>
    </source>
</evidence>
<dbReference type="AlphaFoldDB" id="A0A314ZD93"/>
<evidence type="ECO:0000259" key="6">
    <source>
        <dbReference type="PROSITE" id="PS50016"/>
    </source>
</evidence>
<dbReference type="EMBL" id="PJQY01000227">
    <property type="protein sequence ID" value="PQQ15414.1"/>
    <property type="molecule type" value="Genomic_DNA"/>
</dbReference>
<sequence length="237" mass="26245">MPMVLQSTIPFPDSVEVGKNHLCISVLQSYGIKVVSLHKPCSAQVLGTDSLGGDIQSCKLCGHSENIANMLLCDRCEEAFHVSCCKPRVVLPIDEWFCPPCLKMSQNNSFIKSPSIGSGIGSCKFELGPIAVMLKYPEPYTSKVRLGEAFQAQVPEWCDQINVAPLSEVQTDDPDCSSHSDCADPQMRSSGTGIAVERENKSSHHEWWQTPKNNFNFETLSYLIPISQTDNLSRKEY</sequence>
<comment type="caution">
    <text evidence="7">The sequence shown here is derived from an EMBL/GenBank/DDBJ whole genome shotgun (WGS) entry which is preliminary data.</text>
</comment>